<evidence type="ECO:0000313" key="2">
    <source>
        <dbReference type="Proteomes" id="UP000192660"/>
    </source>
</evidence>
<organism evidence="1 2">
    <name type="scientific">Sulfobacillus thermosulfidooxidans (strain DSM 9293 / VKM B-1269 / AT-1)</name>
    <dbReference type="NCBI Taxonomy" id="929705"/>
    <lineage>
        <taxon>Bacteria</taxon>
        <taxon>Bacillati</taxon>
        <taxon>Bacillota</taxon>
        <taxon>Clostridia</taxon>
        <taxon>Eubacteriales</taxon>
        <taxon>Clostridiales Family XVII. Incertae Sedis</taxon>
        <taxon>Sulfobacillus</taxon>
    </lineage>
</organism>
<gene>
    <name evidence="1" type="ORF">SAMN00768000_3740</name>
</gene>
<accession>A0A1W1WPH0</accession>
<dbReference type="RefSeq" id="WP_084662301.1">
    <property type="nucleotide sequence ID" value="NZ_FWWY01000002.1"/>
</dbReference>
<proteinExistence type="predicted"/>
<protein>
    <submittedName>
        <fullName evidence="1">Uncharacterized protein</fullName>
    </submittedName>
</protein>
<keyword evidence="2" id="KW-1185">Reference proteome</keyword>
<sequence>MTPQDLPLLPPTLAHELARFAQMTQTQDLVIILRHAGGGLTTITPQTLSPQAVHDLCLQAARLGLERTAREE</sequence>
<dbReference type="EMBL" id="FWWY01000002">
    <property type="protein sequence ID" value="SMC08201.1"/>
    <property type="molecule type" value="Genomic_DNA"/>
</dbReference>
<dbReference type="Proteomes" id="UP000192660">
    <property type="component" value="Unassembled WGS sequence"/>
</dbReference>
<reference evidence="2" key="1">
    <citation type="submission" date="2017-04" db="EMBL/GenBank/DDBJ databases">
        <authorList>
            <person name="Varghese N."/>
            <person name="Submissions S."/>
        </authorList>
    </citation>
    <scope>NUCLEOTIDE SEQUENCE [LARGE SCALE GENOMIC DNA]</scope>
    <source>
        <strain evidence="2">DSM 9293</strain>
    </source>
</reference>
<dbReference type="AlphaFoldDB" id="A0A1W1WPH0"/>
<name>A0A1W1WPH0_SULTA</name>
<evidence type="ECO:0000313" key="1">
    <source>
        <dbReference type="EMBL" id="SMC08201.1"/>
    </source>
</evidence>